<protein>
    <submittedName>
        <fullName evidence="14">Putative myosin havy chain</fullName>
    </submittedName>
</protein>
<keyword evidence="10" id="KW-0966">Cell projection</keyword>
<dbReference type="Pfam" id="PF00063">
    <property type="entry name" value="Myosin_head"/>
    <property type="match status" value="1"/>
</dbReference>
<dbReference type="Gene3D" id="1.20.120.720">
    <property type="entry name" value="Myosin VI head, motor domain, U50 subdomain"/>
    <property type="match status" value="1"/>
</dbReference>
<evidence type="ECO:0000256" key="9">
    <source>
        <dbReference type="ARBA" id="ARBA00023212"/>
    </source>
</evidence>
<feature type="compositionally biased region" description="Low complexity" evidence="12">
    <location>
        <begin position="32"/>
        <end position="41"/>
    </location>
</feature>
<evidence type="ECO:0000313" key="15">
    <source>
        <dbReference type="Proteomes" id="UP000036403"/>
    </source>
</evidence>
<evidence type="ECO:0000256" key="8">
    <source>
        <dbReference type="ARBA" id="ARBA00023175"/>
    </source>
</evidence>
<feature type="domain" description="Myosin motor" evidence="13">
    <location>
        <begin position="181"/>
        <end position="673"/>
    </location>
</feature>
<dbReference type="InterPro" id="IPR001609">
    <property type="entry name" value="Myosin_head_motor_dom-like"/>
</dbReference>
<keyword evidence="11" id="KW-0009">Actin-binding</keyword>
<keyword evidence="7 11" id="KW-0518">Myosin</keyword>
<evidence type="ECO:0000256" key="5">
    <source>
        <dbReference type="ARBA" id="ARBA00022741"/>
    </source>
</evidence>
<dbReference type="Gene3D" id="3.40.850.10">
    <property type="entry name" value="Kinesin motor domain"/>
    <property type="match status" value="1"/>
</dbReference>
<dbReference type="Gene3D" id="1.20.58.530">
    <property type="match status" value="1"/>
</dbReference>
<keyword evidence="5" id="KW-0547">Nucleotide-binding</keyword>
<evidence type="ECO:0000256" key="7">
    <source>
        <dbReference type="ARBA" id="ARBA00023123"/>
    </source>
</evidence>
<feature type="region of interest" description="Disordered" evidence="12">
    <location>
        <begin position="1"/>
        <end position="46"/>
    </location>
</feature>
<evidence type="ECO:0000256" key="3">
    <source>
        <dbReference type="ARBA" id="ARBA00022490"/>
    </source>
</evidence>
<name>A0A0J7L7N8_LASNI</name>
<keyword evidence="15" id="KW-1185">Reference proteome</keyword>
<comment type="similarity">
    <text evidence="11">Belongs to the TRAFAC class myosin-kinesin ATPase superfamily. Myosin family.</text>
</comment>
<evidence type="ECO:0000256" key="2">
    <source>
        <dbReference type="ARBA" id="ARBA00004316"/>
    </source>
</evidence>
<proteinExistence type="inferred from homology"/>
<gene>
    <name evidence="14" type="ORF">RF55_1027</name>
</gene>
<keyword evidence="6" id="KW-0067">ATP-binding</keyword>
<dbReference type="CDD" id="cd00124">
    <property type="entry name" value="MYSc"/>
    <property type="match status" value="1"/>
</dbReference>
<dbReference type="GO" id="GO:0030832">
    <property type="term" value="P:regulation of actin filament length"/>
    <property type="evidence" value="ECO:0007669"/>
    <property type="project" value="TreeGrafter"/>
</dbReference>
<dbReference type="PRINTS" id="PR00193">
    <property type="entry name" value="MYOSINHEAVY"/>
</dbReference>
<evidence type="ECO:0000256" key="12">
    <source>
        <dbReference type="SAM" id="MobiDB-lite"/>
    </source>
</evidence>
<keyword evidence="8" id="KW-0505">Motor protein</keyword>
<dbReference type="Gene3D" id="1.10.10.820">
    <property type="match status" value="1"/>
</dbReference>
<dbReference type="PaxDb" id="67767-A0A0J7L7N8"/>
<dbReference type="SUPFAM" id="SSF52540">
    <property type="entry name" value="P-loop containing nucleoside triphosphate hydrolases"/>
    <property type="match status" value="1"/>
</dbReference>
<evidence type="ECO:0000256" key="6">
    <source>
        <dbReference type="ARBA" id="ARBA00022840"/>
    </source>
</evidence>
<dbReference type="AlphaFoldDB" id="A0A0J7L7N8"/>
<dbReference type="PROSITE" id="PS51456">
    <property type="entry name" value="MYOSIN_MOTOR"/>
    <property type="match status" value="1"/>
</dbReference>
<evidence type="ECO:0000256" key="10">
    <source>
        <dbReference type="ARBA" id="ARBA00023273"/>
    </source>
</evidence>
<feature type="compositionally biased region" description="Polar residues" evidence="12">
    <location>
        <begin position="22"/>
        <end position="31"/>
    </location>
</feature>
<dbReference type="InterPro" id="IPR027417">
    <property type="entry name" value="P-loop_NTPase"/>
</dbReference>
<dbReference type="STRING" id="67767.A0A0J7L7N8"/>
<dbReference type="PANTHER" id="PTHR46256">
    <property type="entry name" value="AGAP011099-PA"/>
    <property type="match status" value="1"/>
</dbReference>
<dbReference type="GO" id="GO:0042995">
    <property type="term" value="C:cell projection"/>
    <property type="evidence" value="ECO:0007669"/>
    <property type="project" value="UniProtKB-SubCell"/>
</dbReference>
<dbReference type="InterPro" id="IPR052409">
    <property type="entry name" value="Myosin-III_kinase_activity"/>
</dbReference>
<evidence type="ECO:0000256" key="11">
    <source>
        <dbReference type="PROSITE-ProRule" id="PRU00782"/>
    </source>
</evidence>
<dbReference type="SMART" id="SM00242">
    <property type="entry name" value="MYSc"/>
    <property type="match status" value="1"/>
</dbReference>
<keyword evidence="9" id="KW-0206">Cytoskeleton</keyword>
<comment type="subcellular location">
    <subcellularLocation>
        <location evidence="2">Cell projection</location>
    </subcellularLocation>
    <subcellularLocation>
        <location evidence="1">Cytoplasm</location>
        <location evidence="1">Cytoskeleton</location>
    </subcellularLocation>
</comment>
<dbReference type="GO" id="GO:0004674">
    <property type="term" value="F:protein serine/threonine kinase activity"/>
    <property type="evidence" value="ECO:0007669"/>
    <property type="project" value="TreeGrafter"/>
</dbReference>
<dbReference type="GO" id="GO:0005524">
    <property type="term" value="F:ATP binding"/>
    <property type="evidence" value="ECO:0007669"/>
    <property type="project" value="UniProtKB-KW"/>
</dbReference>
<dbReference type="EMBL" id="LBMM01000337">
    <property type="protein sequence ID" value="KMR00423.1"/>
    <property type="molecule type" value="Genomic_DNA"/>
</dbReference>
<organism evidence="14 15">
    <name type="scientific">Lasius niger</name>
    <name type="common">Black garden ant</name>
    <dbReference type="NCBI Taxonomy" id="67767"/>
    <lineage>
        <taxon>Eukaryota</taxon>
        <taxon>Metazoa</taxon>
        <taxon>Ecdysozoa</taxon>
        <taxon>Arthropoda</taxon>
        <taxon>Hexapoda</taxon>
        <taxon>Insecta</taxon>
        <taxon>Pterygota</taxon>
        <taxon>Neoptera</taxon>
        <taxon>Endopterygota</taxon>
        <taxon>Hymenoptera</taxon>
        <taxon>Apocrita</taxon>
        <taxon>Aculeata</taxon>
        <taxon>Formicoidea</taxon>
        <taxon>Formicidae</taxon>
        <taxon>Formicinae</taxon>
        <taxon>Lasius</taxon>
        <taxon>Lasius</taxon>
    </lineage>
</organism>
<dbReference type="GO" id="GO:0003779">
    <property type="term" value="F:actin binding"/>
    <property type="evidence" value="ECO:0007669"/>
    <property type="project" value="UniProtKB-KW"/>
</dbReference>
<evidence type="ECO:0000256" key="4">
    <source>
        <dbReference type="ARBA" id="ARBA00022737"/>
    </source>
</evidence>
<dbReference type="Proteomes" id="UP000036403">
    <property type="component" value="Unassembled WGS sequence"/>
</dbReference>
<dbReference type="PANTHER" id="PTHR46256:SF5">
    <property type="entry name" value="MYOSIN-IIIB-LIKE"/>
    <property type="match status" value="1"/>
</dbReference>
<comment type="caution">
    <text evidence="14">The sequence shown here is derived from an EMBL/GenBank/DDBJ whole genome shotgun (WGS) entry which is preliminary data.</text>
</comment>
<comment type="caution">
    <text evidence="11">Lacks conserved residue(s) required for the propagation of feature annotation.</text>
</comment>
<reference evidence="14 15" key="1">
    <citation type="submission" date="2015-04" db="EMBL/GenBank/DDBJ databases">
        <title>Lasius niger genome sequencing.</title>
        <authorList>
            <person name="Konorov E.A."/>
            <person name="Nikitin M.A."/>
            <person name="Kirill M.V."/>
            <person name="Chang P."/>
        </authorList>
    </citation>
    <scope>NUCLEOTIDE SEQUENCE [LARGE SCALE GENOMIC DNA]</scope>
    <source>
        <tissue evidence="14">Whole</tissue>
    </source>
</reference>
<keyword evidence="3" id="KW-0963">Cytoplasm</keyword>
<dbReference type="GO" id="GO:0016459">
    <property type="term" value="C:myosin complex"/>
    <property type="evidence" value="ECO:0007669"/>
    <property type="project" value="UniProtKB-KW"/>
</dbReference>
<evidence type="ECO:0000313" key="14">
    <source>
        <dbReference type="EMBL" id="KMR00423.1"/>
    </source>
</evidence>
<evidence type="ECO:0000259" key="13">
    <source>
        <dbReference type="PROSITE" id="PS51456"/>
    </source>
</evidence>
<dbReference type="InterPro" id="IPR036961">
    <property type="entry name" value="Kinesin_motor_dom_sf"/>
</dbReference>
<keyword evidence="4" id="KW-0677">Repeat</keyword>
<accession>A0A0J7L7N8</accession>
<sequence>MSRLLRSRSGTESPRSLDNMRNRQVSSPMRTSGSVSSSCVDSGDESSLRIDRGTYQYMFQDIVSIKTMLLKLKRVLQEAETLNPFDNPKNGLFCNLNESGTTDVSTSPGSGGSSIADELTDLRRQVVFLQGQVEDRDRTIQTRDRTIELLELQMSKLQGPKNGDAQSCILSTRNHDISSVDTCNAATQTEKVLLCTFIDYLLERFERGQIYTWVGTLLLAINPDGETTTEDIYDLSRANDLNNNVCDVALKDVAPHIFAVAARAHYRIVQGLGKPSQVNPESLSTLSSKSRNKIKLTSTFLAKVIVLNGETGTGKTFNAWRALEFLIAGNASADKRRGQDAACRDLGQRIADACRLISAFTVASTEGNEISSRHVELVWLEYKLGSVCGAMVSSYLLERNRVTMGRCNFQIFGQMMTALTDIEFADTGLSRDARYFMSSDLDPSKGQQLRDGFRDTMRAMDMLGFTEDRKKDIFQVLALLIHMSNIRFTQEDDHCRIDTDDQQSKEALENTCKLARLQKEDIVELLTSTLINPQSSWRRHPVCRRNLNTEDACRYRLHSIIRHLYDLLFHWLINSVNGILSARLFSERLGILDIFGFERFDANGIEQLCVNYVNERLQRYFMEKYLEFRRKNLQEEGLIEDAEPPDIVRLYEDRLSTIEKRLFATLNDVMCFQ</sequence>
<dbReference type="OrthoDB" id="6108017at2759"/>
<evidence type="ECO:0000256" key="1">
    <source>
        <dbReference type="ARBA" id="ARBA00004245"/>
    </source>
</evidence>
<dbReference type="GO" id="GO:0000146">
    <property type="term" value="F:microfilament motor activity"/>
    <property type="evidence" value="ECO:0007669"/>
    <property type="project" value="TreeGrafter"/>
</dbReference>